<dbReference type="Proteomes" id="UP001597262">
    <property type="component" value="Unassembled WGS sequence"/>
</dbReference>
<keyword evidence="2" id="KW-1185">Reference proteome</keyword>
<organism evidence="1 2">
    <name type="scientific">Paenibacillus puldeungensis</name>
    <dbReference type="NCBI Taxonomy" id="696536"/>
    <lineage>
        <taxon>Bacteria</taxon>
        <taxon>Bacillati</taxon>
        <taxon>Bacillota</taxon>
        <taxon>Bacilli</taxon>
        <taxon>Bacillales</taxon>
        <taxon>Paenibacillaceae</taxon>
        <taxon>Paenibacillus</taxon>
    </lineage>
</organism>
<name>A0ABW3RT76_9BACL</name>
<proteinExistence type="predicted"/>
<protein>
    <submittedName>
        <fullName evidence="1">DUF3139 domain-containing protein</fullName>
    </submittedName>
</protein>
<evidence type="ECO:0000313" key="1">
    <source>
        <dbReference type="EMBL" id="MFD1175493.1"/>
    </source>
</evidence>
<gene>
    <name evidence="1" type="ORF">ACFQ3W_04150</name>
</gene>
<evidence type="ECO:0000313" key="2">
    <source>
        <dbReference type="Proteomes" id="UP001597262"/>
    </source>
</evidence>
<sequence length="104" mass="11770">MKRRVLIIGLVTLLLVFGGAYTGLQIKYNSLEKSLKDFLISKQGYSESDILSIKAKLSKMPQFPVYVTFADDPNTVYIFTDRGISDWTQVDPSTPQRINKGNHK</sequence>
<accession>A0ABW3RT76</accession>
<comment type="caution">
    <text evidence="1">The sequence shown here is derived from an EMBL/GenBank/DDBJ whole genome shotgun (WGS) entry which is preliminary data.</text>
</comment>
<dbReference type="InterPro" id="IPR021486">
    <property type="entry name" value="DUF3139"/>
</dbReference>
<dbReference type="RefSeq" id="WP_379316901.1">
    <property type="nucleotide sequence ID" value="NZ_JBHTLM010000002.1"/>
</dbReference>
<dbReference type="Pfam" id="PF11337">
    <property type="entry name" value="DUF3139"/>
    <property type="match status" value="1"/>
</dbReference>
<dbReference type="EMBL" id="JBHTLM010000002">
    <property type="protein sequence ID" value="MFD1175493.1"/>
    <property type="molecule type" value="Genomic_DNA"/>
</dbReference>
<reference evidence="2" key="1">
    <citation type="journal article" date="2019" name="Int. J. Syst. Evol. Microbiol.">
        <title>The Global Catalogue of Microorganisms (GCM) 10K type strain sequencing project: providing services to taxonomists for standard genome sequencing and annotation.</title>
        <authorList>
            <consortium name="The Broad Institute Genomics Platform"/>
            <consortium name="The Broad Institute Genome Sequencing Center for Infectious Disease"/>
            <person name="Wu L."/>
            <person name="Ma J."/>
        </authorList>
    </citation>
    <scope>NUCLEOTIDE SEQUENCE [LARGE SCALE GENOMIC DNA]</scope>
    <source>
        <strain evidence="2">CCUG 59189</strain>
    </source>
</reference>